<evidence type="ECO:0000256" key="1">
    <source>
        <dbReference type="SAM" id="MobiDB-lite"/>
    </source>
</evidence>
<accession>A0A813E8D3</accession>
<dbReference type="GO" id="GO:0042273">
    <property type="term" value="P:ribosomal large subunit biogenesis"/>
    <property type="evidence" value="ECO:0007669"/>
    <property type="project" value="TreeGrafter"/>
</dbReference>
<dbReference type="GO" id="GO:0030687">
    <property type="term" value="C:preribosome, large subunit precursor"/>
    <property type="evidence" value="ECO:0007669"/>
    <property type="project" value="TreeGrafter"/>
</dbReference>
<sequence length="244" mass="25398">AIEALELKMPESFSRAKMRLRITCPESLAEEIRQYLQESASARIDVDELLAASSAARTASASSDAQIQEDASCTPAEGTGNGAEPVPTAGATVARSITFVCDPSHYRELDKLATVTHAGAGVQLQVLTAAVLEQAEPGVGTSNSDGLSFRVAGGGGASGAPTSGGYSTAPGAPVASAKAAGQPKKGLSCSACATEFEDAAEYRKHCRCDWHNFNLKRKVKGLASVSEEEYAEISLDQREGFRGE</sequence>
<dbReference type="EMBL" id="CAJNNV010006840">
    <property type="protein sequence ID" value="CAE8594159.1"/>
    <property type="molecule type" value="Genomic_DNA"/>
</dbReference>
<dbReference type="PANTHER" id="PTHR13182:SF8">
    <property type="entry name" value="CYTOPLASMIC 60S SUBUNIT BIOGENESIS FACTOR ZNF622"/>
    <property type="match status" value="1"/>
</dbReference>
<evidence type="ECO:0000313" key="4">
    <source>
        <dbReference type="Proteomes" id="UP000654075"/>
    </source>
</evidence>
<comment type="caution">
    <text evidence="3">The sequence shown here is derived from an EMBL/GenBank/DDBJ whole genome shotgun (WGS) entry which is preliminary data.</text>
</comment>
<keyword evidence="4" id="KW-1185">Reference proteome</keyword>
<dbReference type="InterPro" id="IPR013087">
    <property type="entry name" value="Znf_C2H2_type"/>
</dbReference>
<evidence type="ECO:0000259" key="2">
    <source>
        <dbReference type="PROSITE" id="PS00028"/>
    </source>
</evidence>
<dbReference type="Gene3D" id="3.30.70.240">
    <property type="match status" value="1"/>
</dbReference>
<feature type="domain" description="C2H2-type" evidence="2">
    <location>
        <begin position="189"/>
        <end position="211"/>
    </location>
</feature>
<dbReference type="OrthoDB" id="19329at2759"/>
<feature type="region of interest" description="Disordered" evidence="1">
    <location>
        <begin position="60"/>
        <end position="88"/>
    </location>
</feature>
<name>A0A813E8D3_POLGL</name>
<organism evidence="3 4">
    <name type="scientific">Polarella glacialis</name>
    <name type="common">Dinoflagellate</name>
    <dbReference type="NCBI Taxonomy" id="89957"/>
    <lineage>
        <taxon>Eukaryota</taxon>
        <taxon>Sar</taxon>
        <taxon>Alveolata</taxon>
        <taxon>Dinophyceae</taxon>
        <taxon>Suessiales</taxon>
        <taxon>Suessiaceae</taxon>
        <taxon>Polarella</taxon>
    </lineage>
</organism>
<protein>
    <recommendedName>
        <fullName evidence="2">C2H2-type domain-containing protein</fullName>
    </recommendedName>
</protein>
<reference evidence="3" key="1">
    <citation type="submission" date="2021-02" db="EMBL/GenBank/DDBJ databases">
        <authorList>
            <person name="Dougan E. K."/>
            <person name="Rhodes N."/>
            <person name="Thang M."/>
            <person name="Chan C."/>
        </authorList>
    </citation>
    <scope>NUCLEOTIDE SEQUENCE</scope>
</reference>
<feature type="non-terminal residue" evidence="3">
    <location>
        <position position="244"/>
    </location>
</feature>
<gene>
    <name evidence="3" type="ORF">PGLA1383_LOCUS12729</name>
</gene>
<evidence type="ECO:0000313" key="3">
    <source>
        <dbReference type="EMBL" id="CAE8594159.1"/>
    </source>
</evidence>
<dbReference type="AlphaFoldDB" id="A0A813E8D3"/>
<proteinExistence type="predicted"/>
<dbReference type="PANTHER" id="PTHR13182">
    <property type="entry name" value="ZINC FINGER PROTEIN 622"/>
    <property type="match status" value="1"/>
</dbReference>
<dbReference type="InterPro" id="IPR040025">
    <property type="entry name" value="Znf622/Rei1/Reh1"/>
</dbReference>
<dbReference type="Proteomes" id="UP000654075">
    <property type="component" value="Unassembled WGS sequence"/>
</dbReference>
<dbReference type="PROSITE" id="PS00028">
    <property type="entry name" value="ZINC_FINGER_C2H2_1"/>
    <property type="match status" value="1"/>
</dbReference>